<feature type="glycosylation site" description="N-linked (GlcNAc...) asparagine; partial" evidence="6">
    <location>
        <position position="127"/>
    </location>
</feature>
<keyword evidence="13" id="KW-0645">Protease</keyword>
<name>A0A6J2YPV5_SITOR</name>
<feature type="binding site" evidence="11">
    <location>
        <position position="384"/>
    </location>
    <ligand>
        <name>Zn(2+)</name>
        <dbReference type="ChEBI" id="CHEBI:29105"/>
        <label>2</label>
        <note>catalytic</note>
    </ligand>
</feature>
<dbReference type="InterPro" id="IPR001548">
    <property type="entry name" value="Peptidase_M2"/>
</dbReference>
<evidence type="ECO:0000256" key="11">
    <source>
        <dbReference type="PIRSR" id="PIRSR601548-8"/>
    </source>
</evidence>
<keyword evidence="13" id="KW-0482">Metalloprotease</keyword>
<protein>
    <recommendedName>
        <fullName evidence="13">Angiotensin-converting enzyme</fullName>
        <ecNumber evidence="13">3.4.-.-</ecNumber>
    </recommendedName>
</protein>
<feature type="binding site" evidence="11">
    <location>
        <position position="360"/>
    </location>
    <ligand>
        <name>Zn(2+)</name>
        <dbReference type="ChEBI" id="CHEBI:29105"/>
        <label>2</label>
        <note>catalytic</note>
    </ligand>
</feature>
<dbReference type="AlphaFoldDB" id="A0A6J2YPV5"/>
<evidence type="ECO:0000256" key="9">
    <source>
        <dbReference type="PIRSR" id="PIRSR601548-3"/>
    </source>
</evidence>
<dbReference type="GO" id="GO:0008241">
    <property type="term" value="F:peptidyl-dipeptidase activity"/>
    <property type="evidence" value="ECO:0007669"/>
    <property type="project" value="InterPro"/>
</dbReference>
<keyword evidence="4 6" id="KW-0325">Glycoprotein</keyword>
<feature type="glycosylation site" description="N-linked (GlcNAc...) asparagine" evidence="6">
    <location>
        <position position="38"/>
    </location>
</feature>
<keyword evidence="13" id="KW-0121">Carboxypeptidase</keyword>
<keyword evidence="9 13" id="KW-0479">Metal-binding</keyword>
<feature type="disulfide bond" evidence="10">
    <location>
        <begin position="509"/>
        <end position="521"/>
    </location>
</feature>
<dbReference type="InParanoid" id="A0A6J2YPV5"/>
<evidence type="ECO:0000256" key="2">
    <source>
        <dbReference type="ARBA" id="ARBA00022729"/>
    </source>
</evidence>
<gene>
    <name evidence="15" type="primary">LOC115889039</name>
</gene>
<keyword evidence="3 10" id="KW-1015">Disulfide bond</keyword>
<feature type="active site" description="Proton donor 2" evidence="7">
    <location>
        <position position="484"/>
    </location>
</feature>
<evidence type="ECO:0000256" key="13">
    <source>
        <dbReference type="RuleBase" id="RU361144"/>
    </source>
</evidence>
<evidence type="ECO:0000313" key="15">
    <source>
        <dbReference type="RefSeq" id="XP_030764810.1"/>
    </source>
</evidence>
<keyword evidence="13" id="KW-0378">Hydrolase</keyword>
<feature type="active site" description="Proton donor 1" evidence="5">
    <location>
        <position position="484"/>
    </location>
</feature>
<evidence type="ECO:0000256" key="4">
    <source>
        <dbReference type="ARBA" id="ARBA00023180"/>
    </source>
</evidence>
<dbReference type="GeneID" id="115889039"/>
<feature type="active site" description="Proton acceptor 1" evidence="5">
    <location>
        <position position="357"/>
    </location>
</feature>
<evidence type="ECO:0000313" key="14">
    <source>
        <dbReference type="Proteomes" id="UP000504635"/>
    </source>
</evidence>
<dbReference type="GO" id="GO:0006508">
    <property type="term" value="P:proteolysis"/>
    <property type="evidence" value="ECO:0007669"/>
    <property type="project" value="UniProtKB-KW"/>
</dbReference>
<proteinExistence type="inferred from homology"/>
<comment type="similarity">
    <text evidence="1 12 13">Belongs to the peptidase M2 family.</text>
</comment>
<dbReference type="OrthoDB" id="10029630at2759"/>
<feature type="binding site" evidence="9">
    <location>
        <position position="356"/>
    </location>
    <ligand>
        <name>Zn(2+)</name>
        <dbReference type="ChEBI" id="CHEBI:29105"/>
        <label>1</label>
        <note>catalytic</note>
    </ligand>
</feature>
<comment type="caution">
    <text evidence="12">Lacks conserved residue(s) required for the propagation of feature annotation.</text>
</comment>
<feature type="active site" description="Proton acceptor 2" evidence="7">
    <location>
        <position position="357"/>
    </location>
</feature>
<dbReference type="PRINTS" id="PR00791">
    <property type="entry name" value="PEPDIPTASEA"/>
</dbReference>
<dbReference type="GO" id="GO:0008237">
    <property type="term" value="F:metallopeptidase activity"/>
    <property type="evidence" value="ECO:0007669"/>
    <property type="project" value="UniProtKB-KW"/>
</dbReference>
<feature type="binding site" evidence="9">
    <location>
        <position position="360"/>
    </location>
    <ligand>
        <name>Zn(2+)</name>
        <dbReference type="ChEBI" id="CHEBI:29105"/>
        <label>1</label>
        <note>catalytic</note>
    </ligand>
</feature>
<dbReference type="Proteomes" id="UP000504635">
    <property type="component" value="Unplaced"/>
</dbReference>
<dbReference type="KEGG" id="soy:115889039"/>
<evidence type="ECO:0000256" key="1">
    <source>
        <dbReference type="ARBA" id="ARBA00008139"/>
    </source>
</evidence>
<evidence type="ECO:0000256" key="8">
    <source>
        <dbReference type="PIRSR" id="PIRSR601548-2"/>
    </source>
</evidence>
<evidence type="ECO:0000256" key="5">
    <source>
        <dbReference type="PIRSR" id="PIRSR601548-1"/>
    </source>
</evidence>
<dbReference type="GO" id="GO:0004180">
    <property type="term" value="F:carboxypeptidase activity"/>
    <property type="evidence" value="ECO:0007669"/>
    <property type="project" value="UniProtKB-KW"/>
</dbReference>
<dbReference type="EC" id="3.4.-.-" evidence="13"/>
<evidence type="ECO:0000256" key="6">
    <source>
        <dbReference type="PIRSR" id="PIRSR601548-10"/>
    </source>
</evidence>
<feature type="binding site" evidence="8">
    <location>
        <position position="198"/>
    </location>
    <ligand>
        <name>chloride</name>
        <dbReference type="ChEBI" id="CHEBI:17996"/>
        <label>1</label>
    </ligand>
</feature>
<dbReference type="Pfam" id="PF01401">
    <property type="entry name" value="Peptidase_M2"/>
    <property type="match status" value="1"/>
</dbReference>
<accession>A0A6J2YPV5</accession>
<reference evidence="15" key="1">
    <citation type="submission" date="2025-08" db="UniProtKB">
        <authorList>
            <consortium name="RefSeq"/>
        </authorList>
    </citation>
    <scope>IDENTIFICATION</scope>
    <source>
        <tissue evidence="15">Gonads</tissue>
    </source>
</reference>
<feature type="binding site" evidence="9">
    <location>
        <position position="384"/>
    </location>
    <ligand>
        <name>Zn(2+)</name>
        <dbReference type="ChEBI" id="CHEBI:29105"/>
        <label>1</label>
        <note>catalytic</note>
    </ligand>
</feature>
<dbReference type="PANTHER" id="PTHR10514">
    <property type="entry name" value="ANGIOTENSIN-CONVERTING ENZYME"/>
    <property type="match status" value="1"/>
</dbReference>
<evidence type="ECO:0000256" key="7">
    <source>
        <dbReference type="PIRSR" id="PIRSR601548-11"/>
    </source>
</evidence>
<dbReference type="SUPFAM" id="SSF55486">
    <property type="entry name" value="Metalloproteases ('zincins'), catalytic domain"/>
    <property type="match status" value="1"/>
</dbReference>
<sequence length="627" mass="73361">MGTNSNLDEALQFLREYDSEASNICFRVSSAQWAYSTNMTDFNKRRMIEEQTLKEKFGKITWRKAVEFDWTRLPDPIARRQIKMLVMNSKATLSDDKYNEIYHLISEMKDLYSHARICPYSSNPYKNESIYCDLDVEDAKRIIAKSRDTRELLHVWREWHDRTGPNMKNKFMRYVELANQAARFNGFQDASEEMQFVYETPDFEDNLAQTIQQILPLYKELFAYVRTKLYDKYGPEVVRAEGPLPAHILGDLWAQDFSNIHDLVTPFPEFGNIDATAEMLRQGFTPLRIFQMAEEFYTSLGLKPMPPEFWRYSMIEKPTARRVQCTASAWDFCNKIDYRIKQCTEVNMKNLIDTHHEMAHIEYYLYYSDQPFLYRDGSNPGFHEAVANAIILSVFNPTHFYRMGLSNNKTEGYEHNINFLMLMALRKVAYAPFAYIVDQWRYQIFRQGVMKMNSDWWSLRLRFQGVVPPIPRTESHFDAAAKRHIPADISYVKYYVALLLEFQIHEAMCSAAGHTGPLHTCDVYRSREAGRVLSDVLRVGKASHWQNVIKMLTRGKSEKLSAEPMLNYFEPLLLWLREANKKEPIIGWMTNKNDVALYQSLVYAANANILLPSTFSIVSTVIFYSLL</sequence>
<dbReference type="GO" id="GO:0005886">
    <property type="term" value="C:plasma membrane"/>
    <property type="evidence" value="ECO:0007669"/>
    <property type="project" value="TreeGrafter"/>
</dbReference>
<dbReference type="CDD" id="cd06461">
    <property type="entry name" value="M2_ACE"/>
    <property type="match status" value="1"/>
</dbReference>
<evidence type="ECO:0000256" key="12">
    <source>
        <dbReference type="PROSITE-ProRule" id="PRU01355"/>
    </source>
</evidence>
<organism evidence="14 15">
    <name type="scientific">Sitophilus oryzae</name>
    <name type="common">Rice weevil</name>
    <name type="synonym">Curculio oryzae</name>
    <dbReference type="NCBI Taxonomy" id="7048"/>
    <lineage>
        <taxon>Eukaryota</taxon>
        <taxon>Metazoa</taxon>
        <taxon>Ecdysozoa</taxon>
        <taxon>Arthropoda</taxon>
        <taxon>Hexapoda</taxon>
        <taxon>Insecta</taxon>
        <taxon>Pterygota</taxon>
        <taxon>Neoptera</taxon>
        <taxon>Endopterygota</taxon>
        <taxon>Coleoptera</taxon>
        <taxon>Polyphaga</taxon>
        <taxon>Cucujiformia</taxon>
        <taxon>Curculionidae</taxon>
        <taxon>Dryophthorinae</taxon>
        <taxon>Sitophilus</taxon>
    </lineage>
</organism>
<evidence type="ECO:0000256" key="3">
    <source>
        <dbReference type="ARBA" id="ARBA00023157"/>
    </source>
</evidence>
<dbReference type="RefSeq" id="XP_030764810.1">
    <property type="nucleotide sequence ID" value="XM_030908950.1"/>
</dbReference>
<evidence type="ECO:0000256" key="10">
    <source>
        <dbReference type="PIRSR" id="PIRSR601548-4"/>
    </source>
</evidence>
<keyword evidence="9 13" id="KW-0862">Zinc</keyword>
<feature type="disulfide bond" evidence="10 12">
    <location>
        <begin position="325"/>
        <end position="343"/>
    </location>
</feature>
<keyword evidence="14" id="KW-1185">Reference proteome</keyword>
<dbReference type="PANTHER" id="PTHR10514:SF45">
    <property type="entry name" value="ANGIOTENSIN-CONVERTING ENZYME"/>
    <property type="match status" value="1"/>
</dbReference>
<dbReference type="GO" id="GO:0046872">
    <property type="term" value="F:metal ion binding"/>
    <property type="evidence" value="ECO:0007669"/>
    <property type="project" value="UniProtKB-KW"/>
</dbReference>
<feature type="binding site" evidence="11">
    <location>
        <position position="356"/>
    </location>
    <ligand>
        <name>Zn(2+)</name>
        <dbReference type="ChEBI" id="CHEBI:29105"/>
        <label>2</label>
        <note>catalytic</note>
    </ligand>
</feature>
<dbReference type="PROSITE" id="PS52011">
    <property type="entry name" value="PEPTIDASE_M2"/>
    <property type="match status" value="1"/>
</dbReference>
<comment type="cofactor">
    <cofactor evidence="13">
        <name>Zn(2+)</name>
        <dbReference type="ChEBI" id="CHEBI:29105"/>
    </cofactor>
    <text evidence="13">Binds 1 zinc ion per subunit.</text>
</comment>
<keyword evidence="2" id="KW-0732">Signal</keyword>